<evidence type="ECO:0008006" key="3">
    <source>
        <dbReference type="Google" id="ProtNLM"/>
    </source>
</evidence>
<protein>
    <recommendedName>
        <fullName evidence="3">Lipocalin-like domain-containing protein</fullName>
    </recommendedName>
</protein>
<keyword evidence="2" id="KW-1185">Reference proteome</keyword>
<sequence length="153" mass="17097">MKLQPSFFLLVFSLLFFSCEDKETWPENSLIVQKGGETWNGVPSIYLYQDSLHIVCYEVSQHLTMKVKFTGEGKFTVPALRAEYLELIGGDAVTGVYRLTEGNSPAELIITNYDSSTGFIKGTFQLSMNRLGVNPSPLLLFTAGEFKGTVRRP</sequence>
<name>A0A3M9N0K7_9BACT</name>
<dbReference type="PROSITE" id="PS51257">
    <property type="entry name" value="PROKAR_LIPOPROTEIN"/>
    <property type="match status" value="1"/>
</dbReference>
<evidence type="ECO:0000313" key="2">
    <source>
        <dbReference type="Proteomes" id="UP000272117"/>
    </source>
</evidence>
<dbReference type="AlphaFoldDB" id="A0A3M9N0K7"/>
<comment type="caution">
    <text evidence="1">The sequence shown here is derived from an EMBL/GenBank/DDBJ whole genome shotgun (WGS) entry which is preliminary data.</text>
</comment>
<dbReference type="EMBL" id="RJJD01000001">
    <property type="protein sequence ID" value="RNI31256.1"/>
    <property type="molecule type" value="Genomic_DNA"/>
</dbReference>
<evidence type="ECO:0000313" key="1">
    <source>
        <dbReference type="EMBL" id="RNI31256.1"/>
    </source>
</evidence>
<gene>
    <name evidence="1" type="ORF">EFB08_01625</name>
</gene>
<reference evidence="1 2" key="1">
    <citation type="submission" date="2018-11" db="EMBL/GenBank/DDBJ databases">
        <title>Rufibacter latericius sp. nov., isolated from water in Baiyang Lake.</title>
        <authorList>
            <person name="Yang Y."/>
        </authorList>
    </citation>
    <scope>NUCLEOTIDE SEQUENCE [LARGE SCALE GENOMIC DNA]</scope>
    <source>
        <strain evidence="1 2">R-22-1c-1</strain>
    </source>
</reference>
<dbReference type="Proteomes" id="UP000272117">
    <property type="component" value="Unassembled WGS sequence"/>
</dbReference>
<accession>A0A3M9N0K7</accession>
<organism evidence="1 2">
    <name type="scientific">Rufibacter latericius</name>
    <dbReference type="NCBI Taxonomy" id="2487040"/>
    <lineage>
        <taxon>Bacteria</taxon>
        <taxon>Pseudomonadati</taxon>
        <taxon>Bacteroidota</taxon>
        <taxon>Cytophagia</taxon>
        <taxon>Cytophagales</taxon>
        <taxon>Hymenobacteraceae</taxon>
        <taxon>Rufibacter</taxon>
    </lineage>
</organism>
<proteinExistence type="predicted"/>